<dbReference type="Proteomes" id="UP000824120">
    <property type="component" value="Chromosome 1"/>
</dbReference>
<keyword evidence="2" id="KW-1185">Reference proteome</keyword>
<reference evidence="1 2" key="1">
    <citation type="submission" date="2020-09" db="EMBL/GenBank/DDBJ databases">
        <title>De no assembly of potato wild relative species, Solanum commersonii.</title>
        <authorList>
            <person name="Cho K."/>
        </authorList>
    </citation>
    <scope>NUCLEOTIDE SEQUENCE [LARGE SCALE GENOMIC DNA]</scope>
    <source>
        <strain evidence="1">LZ3.2</strain>
        <tissue evidence="1">Leaf</tissue>
    </source>
</reference>
<dbReference type="EMBL" id="JACXVP010000001">
    <property type="protein sequence ID" value="KAG5630633.1"/>
    <property type="molecule type" value="Genomic_DNA"/>
</dbReference>
<dbReference type="AlphaFoldDB" id="A0A9J6B1P8"/>
<evidence type="ECO:0000313" key="1">
    <source>
        <dbReference type="EMBL" id="KAG5630633.1"/>
    </source>
</evidence>
<sequence>MLDSELMKLIGAFLSKIGESYLASNTSHFLSVVPNYIPITIAFKLKEVGTIQDGHKKHNFIHCKTTKPGVSLIKRSVSYRKCTTFFSIRRVVHQRYHIKLIWYKNESLEALTARIKEEVKENEGNECIDLITI</sequence>
<protein>
    <submittedName>
        <fullName evidence="1">Uncharacterized protein</fullName>
    </submittedName>
</protein>
<name>A0A9J6B1P8_SOLCO</name>
<accession>A0A9J6B1P8</accession>
<organism evidence="1 2">
    <name type="scientific">Solanum commersonii</name>
    <name type="common">Commerson's wild potato</name>
    <name type="synonym">Commerson's nightshade</name>
    <dbReference type="NCBI Taxonomy" id="4109"/>
    <lineage>
        <taxon>Eukaryota</taxon>
        <taxon>Viridiplantae</taxon>
        <taxon>Streptophyta</taxon>
        <taxon>Embryophyta</taxon>
        <taxon>Tracheophyta</taxon>
        <taxon>Spermatophyta</taxon>
        <taxon>Magnoliopsida</taxon>
        <taxon>eudicotyledons</taxon>
        <taxon>Gunneridae</taxon>
        <taxon>Pentapetalae</taxon>
        <taxon>asterids</taxon>
        <taxon>lamiids</taxon>
        <taxon>Solanales</taxon>
        <taxon>Solanaceae</taxon>
        <taxon>Solanoideae</taxon>
        <taxon>Solaneae</taxon>
        <taxon>Solanum</taxon>
    </lineage>
</organism>
<gene>
    <name evidence="1" type="ORF">H5410_002350</name>
</gene>
<comment type="caution">
    <text evidence="1">The sequence shown here is derived from an EMBL/GenBank/DDBJ whole genome shotgun (WGS) entry which is preliminary data.</text>
</comment>
<evidence type="ECO:0000313" key="2">
    <source>
        <dbReference type="Proteomes" id="UP000824120"/>
    </source>
</evidence>
<proteinExistence type="predicted"/>